<protein>
    <submittedName>
        <fullName evidence="1">Uncharacterized protein</fullName>
    </submittedName>
</protein>
<reference evidence="1" key="2">
    <citation type="journal article" date="2015" name="Data Brief">
        <title>Shoot transcriptome of the giant reed, Arundo donax.</title>
        <authorList>
            <person name="Barrero R.A."/>
            <person name="Guerrero F.D."/>
            <person name="Moolhuijzen P."/>
            <person name="Goolsby J.A."/>
            <person name="Tidwell J."/>
            <person name="Bellgard S.E."/>
            <person name="Bellgard M.I."/>
        </authorList>
    </citation>
    <scope>NUCLEOTIDE SEQUENCE</scope>
    <source>
        <tissue evidence="1">Shoot tissue taken approximately 20 cm above the soil surface</tissue>
    </source>
</reference>
<reference evidence="1" key="1">
    <citation type="submission" date="2014-09" db="EMBL/GenBank/DDBJ databases">
        <authorList>
            <person name="Magalhaes I.L.F."/>
            <person name="Oliveira U."/>
            <person name="Santos F.R."/>
            <person name="Vidigal T.H.D.A."/>
            <person name="Brescovit A.D."/>
            <person name="Santos A.J."/>
        </authorList>
    </citation>
    <scope>NUCLEOTIDE SEQUENCE</scope>
    <source>
        <tissue evidence="1">Shoot tissue taken approximately 20 cm above the soil surface</tissue>
    </source>
</reference>
<dbReference type="EMBL" id="GBRH01173992">
    <property type="protein sequence ID" value="JAE23904.1"/>
    <property type="molecule type" value="Transcribed_RNA"/>
</dbReference>
<accession>A0A0A9GKE4</accession>
<evidence type="ECO:0000313" key="1">
    <source>
        <dbReference type="EMBL" id="JAE23904.1"/>
    </source>
</evidence>
<name>A0A0A9GKE4_ARUDO</name>
<dbReference type="AlphaFoldDB" id="A0A0A9GKE4"/>
<sequence>MGFRKMLYRIDNTSEDTAGMFSIIYKDIVVVVLRNKKKTGPT</sequence>
<proteinExistence type="predicted"/>
<organism evidence="1">
    <name type="scientific">Arundo donax</name>
    <name type="common">Giant reed</name>
    <name type="synonym">Donax arundinaceus</name>
    <dbReference type="NCBI Taxonomy" id="35708"/>
    <lineage>
        <taxon>Eukaryota</taxon>
        <taxon>Viridiplantae</taxon>
        <taxon>Streptophyta</taxon>
        <taxon>Embryophyta</taxon>
        <taxon>Tracheophyta</taxon>
        <taxon>Spermatophyta</taxon>
        <taxon>Magnoliopsida</taxon>
        <taxon>Liliopsida</taxon>
        <taxon>Poales</taxon>
        <taxon>Poaceae</taxon>
        <taxon>PACMAD clade</taxon>
        <taxon>Arundinoideae</taxon>
        <taxon>Arundineae</taxon>
        <taxon>Arundo</taxon>
    </lineage>
</organism>